<name>A0A7T7NWC0_STAPS</name>
<protein>
    <submittedName>
        <fullName evidence="1">Uncharacterized protein</fullName>
    </submittedName>
</protein>
<dbReference type="Proteomes" id="UP000595859">
    <property type="component" value="Chromosome"/>
</dbReference>
<gene>
    <name evidence="1" type="ORF">JGZ15_06935</name>
</gene>
<proteinExistence type="predicted"/>
<dbReference type="EMBL" id="CP066884">
    <property type="protein sequence ID" value="QQM97269.1"/>
    <property type="molecule type" value="Genomic_DNA"/>
</dbReference>
<sequence length="105" mass="12376">MIGQTNLFDDVLKTEERFVIVVQVLEEKNGKLLKRTLREYSSLTHEQMESLFQHLKELYSETDFEASQSAFAITVYTNLDYLSADQVYAHIKRHRGKHEWTHTAK</sequence>
<organism evidence="1 2">
    <name type="scientific">Staphylococcus pseudintermedius</name>
    <dbReference type="NCBI Taxonomy" id="283734"/>
    <lineage>
        <taxon>Bacteria</taxon>
        <taxon>Bacillati</taxon>
        <taxon>Bacillota</taxon>
        <taxon>Bacilli</taxon>
        <taxon>Bacillales</taxon>
        <taxon>Staphylococcaceae</taxon>
        <taxon>Staphylococcus</taxon>
        <taxon>Staphylococcus intermedius group</taxon>
    </lineage>
</organism>
<accession>A0A7T7NWC0</accession>
<reference evidence="1 2" key="1">
    <citation type="submission" date="2020-12" db="EMBL/GenBank/DDBJ databases">
        <title>Whole genome sequencing and de novo assembly of Staphylococcus pseudintermedius: a novel pangenome approach to unravel pathogenesis of canine pyoderma.</title>
        <authorList>
            <person name="Ferrer L."/>
            <person name="Perez D."/>
            <person name="Fonticoba R."/>
            <person name="Vines J."/>
            <person name="Fabregas N."/>
            <person name="Madronero S."/>
            <person name="Meroni G."/>
            <person name="Martino P."/>
            <person name="Martinez S."/>
            <person name="Cusco A."/>
            <person name="Migura L."/>
            <person name="Francino O."/>
        </authorList>
    </citation>
    <scope>NUCLEOTIDE SEQUENCE [LARGE SCALE GENOMIC DNA]</scope>
    <source>
        <strain evidence="1 2">HSP080</strain>
    </source>
</reference>
<evidence type="ECO:0000313" key="2">
    <source>
        <dbReference type="Proteomes" id="UP000595859"/>
    </source>
</evidence>
<dbReference type="RefSeq" id="WP_200360413.1">
    <property type="nucleotide sequence ID" value="NZ_CP066884.1"/>
</dbReference>
<dbReference type="AlphaFoldDB" id="A0A7T7NWC0"/>
<evidence type="ECO:0000313" key="1">
    <source>
        <dbReference type="EMBL" id="QQM97269.1"/>
    </source>
</evidence>